<evidence type="ECO:0000259" key="1">
    <source>
        <dbReference type="Pfam" id="PF17989"/>
    </source>
</evidence>
<feature type="domain" description="Actin homologue MreB-like C-terminal" evidence="2">
    <location>
        <begin position="181"/>
        <end position="300"/>
    </location>
</feature>
<dbReference type="Proteomes" id="UP000054851">
    <property type="component" value="Unassembled WGS sequence"/>
</dbReference>
<dbReference type="NCBIfam" id="TIGR03739">
    <property type="entry name" value="PRTRC_D"/>
    <property type="match status" value="1"/>
</dbReference>
<dbReference type="InterPro" id="IPR022389">
    <property type="entry name" value="PRTRC_protein-D"/>
</dbReference>
<dbReference type="Gene3D" id="3.30.420.40">
    <property type="match status" value="2"/>
</dbReference>
<protein>
    <submittedName>
        <fullName evidence="3">Uncharacterized protein</fullName>
    </submittedName>
</protein>
<dbReference type="InterPro" id="IPR043129">
    <property type="entry name" value="ATPase_NBD"/>
</dbReference>
<feature type="domain" description="Actin-like protein N-terminal" evidence="1">
    <location>
        <begin position="12"/>
        <end position="162"/>
    </location>
</feature>
<dbReference type="RefSeq" id="WP_082862359.1">
    <property type="nucleotide sequence ID" value="NZ_FCOA02000007.1"/>
</dbReference>
<dbReference type="STRING" id="1777140.AWB79_02724"/>
<keyword evidence="4" id="KW-1185">Reference proteome</keyword>
<evidence type="ECO:0000313" key="4">
    <source>
        <dbReference type="Proteomes" id="UP000054851"/>
    </source>
</evidence>
<proteinExistence type="predicted"/>
<dbReference type="AlphaFoldDB" id="A0A158AS47"/>
<gene>
    <name evidence="3" type="ORF">AWB79_02724</name>
</gene>
<dbReference type="InterPro" id="IPR040607">
    <property type="entry name" value="ALP_N"/>
</dbReference>
<dbReference type="OrthoDB" id="143284at2"/>
<organism evidence="3 4">
    <name type="scientific">Caballeronia hypogeia</name>
    <dbReference type="NCBI Taxonomy" id="1777140"/>
    <lineage>
        <taxon>Bacteria</taxon>
        <taxon>Pseudomonadati</taxon>
        <taxon>Pseudomonadota</taxon>
        <taxon>Betaproteobacteria</taxon>
        <taxon>Burkholderiales</taxon>
        <taxon>Burkholderiaceae</taxon>
        <taxon>Caballeronia</taxon>
    </lineage>
</organism>
<name>A0A158AS47_9BURK</name>
<dbReference type="InterPro" id="IPR049067">
    <property type="entry name" value="MreB-like_C"/>
</dbReference>
<accession>A0A158AS47</accession>
<sequence>MNTMKTHASVLAVDVGYGNTKVAVRNGSEVSTFMFPSLTPDYQAKTMTKQSNGVLKAVRTVGIEVNGKQYEVGPEVPLTSRNGDPGRTLVGNYCTTDSYEALLGGAFHFANVSSVDRLVLGLPVQTFQQHAEALRSKFSGTLQFGDEEVRVGNLMVLPQPLGALVHFSQHPDFAPSQRNMIIDVGYYTTDWVVAKGLTMEERRSGGHQSGASHFFQKMAELIGAATNESALAIEEIDEAVRAGTPYYVFNEEIDLGHYAAQAQSVPEAAVNTIGNSVGSTNDIRCIFLTGGGAALYEPAIRAFFPRNRIEVMKNACFSNVRGFFAAGEATLMRERDKKRKEAMTA</sequence>
<evidence type="ECO:0000313" key="3">
    <source>
        <dbReference type="EMBL" id="SAK60632.1"/>
    </source>
</evidence>
<dbReference type="Pfam" id="PF21522">
    <property type="entry name" value="MreB-like_C"/>
    <property type="match status" value="1"/>
</dbReference>
<comment type="caution">
    <text evidence="3">The sequence shown here is derived from an EMBL/GenBank/DDBJ whole genome shotgun (WGS) entry which is preliminary data.</text>
</comment>
<dbReference type="SUPFAM" id="SSF53067">
    <property type="entry name" value="Actin-like ATPase domain"/>
    <property type="match status" value="2"/>
</dbReference>
<reference evidence="3" key="1">
    <citation type="submission" date="2016-01" db="EMBL/GenBank/DDBJ databases">
        <authorList>
            <person name="Peeters C."/>
        </authorList>
    </citation>
    <scope>NUCLEOTIDE SEQUENCE</scope>
    <source>
        <strain evidence="3">LMG 29322</strain>
    </source>
</reference>
<dbReference type="EMBL" id="FCOA02000007">
    <property type="protein sequence ID" value="SAK60632.1"/>
    <property type="molecule type" value="Genomic_DNA"/>
</dbReference>
<evidence type="ECO:0000259" key="2">
    <source>
        <dbReference type="Pfam" id="PF21522"/>
    </source>
</evidence>
<dbReference type="Pfam" id="PF17989">
    <property type="entry name" value="ALP_N"/>
    <property type="match status" value="1"/>
</dbReference>